<comment type="catalytic activity">
    <reaction evidence="6">
        <text>a 2'-deoxyadenosine in DNA + S-adenosyl-L-methionine = an N(6)-methyl-2'-deoxyadenosine in DNA + S-adenosyl-L-homocysteine + H(+)</text>
        <dbReference type="Rhea" id="RHEA:15197"/>
        <dbReference type="Rhea" id="RHEA-COMP:12418"/>
        <dbReference type="Rhea" id="RHEA-COMP:12419"/>
        <dbReference type="ChEBI" id="CHEBI:15378"/>
        <dbReference type="ChEBI" id="CHEBI:57856"/>
        <dbReference type="ChEBI" id="CHEBI:59789"/>
        <dbReference type="ChEBI" id="CHEBI:90615"/>
        <dbReference type="ChEBI" id="CHEBI:90616"/>
        <dbReference type="EC" id="2.1.1.72"/>
    </reaction>
</comment>
<dbReference type="RefSeq" id="WP_108187169.1">
    <property type="nucleotide sequence ID" value="NZ_PIFK01000003.1"/>
</dbReference>
<organism evidence="7 8">
    <name type="scientific">Vibrio splendidus</name>
    <dbReference type="NCBI Taxonomy" id="29497"/>
    <lineage>
        <taxon>Bacteria</taxon>
        <taxon>Pseudomonadati</taxon>
        <taxon>Pseudomonadota</taxon>
        <taxon>Gammaproteobacteria</taxon>
        <taxon>Vibrionales</taxon>
        <taxon>Vibrionaceae</taxon>
        <taxon>Vibrio</taxon>
    </lineage>
</organism>
<dbReference type="EC" id="2.1.1.72" evidence="2"/>
<sequence length="443" mass="50729">MKKQKTETLIENVTDSINHLLTSKANNFKSVPYQGSKAKLLTFLEDSLDHYLKSIGQKEELKTFFDAFSGSGQVAYHFKNKFELITNDKQAFTKVINDTYLSSSSDPKRIESLVNELNNLSPLYFYKTDGWFTQTYSQDFLDGTSIALDGSRKIWLSKNAKKIDMIRTRIDEMLECEEIDQDEKNILLTSLLRASNLVANTVGHQNSYLRNWSDKSQKNLVLLVPDFQHNKLNHKNLCGDIFDILNKVSSDIAYFDPPYGSNNKKGAGFSYSAYYHLNNTIVLNNRPELFGKANRPLITKAAKGAIEKNKKDIVLPQFVELVKRSKSSIVCFSYSTQGLLTPTDFKEVFRLGGCDMDTFKVYYTNHRKNKQSQTALKNGDSIARENHDHELYELFIIARKSNIKLVEEQETTETNFEIDMSDHSITDKSYSIHYDKIKHSIAA</sequence>
<proteinExistence type="inferred from homology"/>
<evidence type="ECO:0000256" key="1">
    <source>
        <dbReference type="ARBA" id="ARBA00006594"/>
    </source>
</evidence>
<dbReference type="GO" id="GO:0009007">
    <property type="term" value="F:site-specific DNA-methyltransferase (adenine-specific) activity"/>
    <property type="evidence" value="ECO:0007669"/>
    <property type="project" value="UniProtKB-EC"/>
</dbReference>
<evidence type="ECO:0000256" key="2">
    <source>
        <dbReference type="ARBA" id="ARBA00011900"/>
    </source>
</evidence>
<dbReference type="Pfam" id="PF02086">
    <property type="entry name" value="MethyltransfD12"/>
    <property type="match status" value="1"/>
</dbReference>
<dbReference type="InterPro" id="IPR002052">
    <property type="entry name" value="DNA_methylase_N6_adenine_CS"/>
</dbReference>
<accession>A0A2T5F0U4</accession>
<protein>
    <recommendedName>
        <fullName evidence="2">site-specific DNA-methyltransferase (adenine-specific)</fullName>
        <ecNumber evidence="2">2.1.1.72</ecNumber>
    </recommendedName>
</protein>
<dbReference type="GO" id="GO:0003676">
    <property type="term" value="F:nucleic acid binding"/>
    <property type="evidence" value="ECO:0007669"/>
    <property type="project" value="InterPro"/>
</dbReference>
<evidence type="ECO:0000256" key="5">
    <source>
        <dbReference type="ARBA" id="ARBA00022691"/>
    </source>
</evidence>
<dbReference type="Gene3D" id="1.10.1020.10">
    <property type="entry name" value="Adenine-specific Methyltransferase, Domain 2"/>
    <property type="match status" value="1"/>
</dbReference>
<dbReference type="Gene3D" id="3.40.50.150">
    <property type="entry name" value="Vaccinia Virus protein VP39"/>
    <property type="match status" value="1"/>
</dbReference>
<dbReference type="InterPro" id="IPR023095">
    <property type="entry name" value="Ade_MeTrfase_dom_2"/>
</dbReference>
<comment type="similarity">
    <text evidence="1">Belongs to the N(4)/N(6)-methyltransferase family.</text>
</comment>
<dbReference type="AlphaFoldDB" id="A0A2T5F0U4"/>
<reference evidence="7 8" key="1">
    <citation type="submission" date="2017-11" db="EMBL/GenBank/DDBJ databases">
        <title>Population delineation of vibrios coincides with oyster pathogenicity.</title>
        <authorList>
            <person name="Bruto M."/>
            <person name="Labreuche Y."/>
            <person name="James A."/>
            <person name="Piel D."/>
            <person name="Chenivesse S."/>
            <person name="Petton B."/>
            <person name="Polz M.F."/>
            <person name="Le Roux F."/>
        </authorList>
    </citation>
    <scope>NUCLEOTIDE SEQUENCE [LARGE SCALE GENOMIC DNA]</scope>
    <source>
        <strain evidence="7 8">FF_144</strain>
    </source>
</reference>
<keyword evidence="4 7" id="KW-0808">Transferase</keyword>
<evidence type="ECO:0000313" key="7">
    <source>
        <dbReference type="EMBL" id="PTP39373.1"/>
    </source>
</evidence>
<evidence type="ECO:0000256" key="4">
    <source>
        <dbReference type="ARBA" id="ARBA00022679"/>
    </source>
</evidence>
<dbReference type="InterPro" id="IPR029063">
    <property type="entry name" value="SAM-dependent_MTases_sf"/>
</dbReference>
<name>A0A2T5F0U4_VIBSP</name>
<dbReference type="InterPro" id="IPR012327">
    <property type="entry name" value="MeTrfase_D12"/>
</dbReference>
<evidence type="ECO:0000256" key="6">
    <source>
        <dbReference type="ARBA" id="ARBA00047942"/>
    </source>
</evidence>
<evidence type="ECO:0000256" key="3">
    <source>
        <dbReference type="ARBA" id="ARBA00022603"/>
    </source>
</evidence>
<dbReference type="SUPFAM" id="SSF53335">
    <property type="entry name" value="S-adenosyl-L-methionine-dependent methyltransferases"/>
    <property type="match status" value="1"/>
</dbReference>
<dbReference type="Proteomes" id="UP000244197">
    <property type="component" value="Unassembled WGS sequence"/>
</dbReference>
<dbReference type="GO" id="GO:0032259">
    <property type="term" value="P:methylation"/>
    <property type="evidence" value="ECO:0007669"/>
    <property type="project" value="UniProtKB-KW"/>
</dbReference>
<keyword evidence="5" id="KW-0949">S-adenosyl-L-methionine</keyword>
<dbReference type="PROSITE" id="PS00092">
    <property type="entry name" value="N6_MTASE"/>
    <property type="match status" value="1"/>
</dbReference>
<dbReference type="GO" id="GO:0009307">
    <property type="term" value="P:DNA restriction-modification system"/>
    <property type="evidence" value="ECO:0007669"/>
    <property type="project" value="InterPro"/>
</dbReference>
<dbReference type="EMBL" id="PIFK01000003">
    <property type="protein sequence ID" value="PTP39373.1"/>
    <property type="molecule type" value="Genomic_DNA"/>
</dbReference>
<comment type="caution">
    <text evidence="7">The sequence shown here is derived from an EMBL/GenBank/DDBJ whole genome shotgun (WGS) entry which is preliminary data.</text>
</comment>
<gene>
    <name evidence="7" type="ORF">CWO07_02060</name>
</gene>
<keyword evidence="3 7" id="KW-0489">Methyltransferase</keyword>
<evidence type="ECO:0000313" key="8">
    <source>
        <dbReference type="Proteomes" id="UP000244197"/>
    </source>
</evidence>